<dbReference type="InterPro" id="IPR003477">
    <property type="entry name" value="PemK-like"/>
</dbReference>
<dbReference type="SUPFAM" id="SSF50118">
    <property type="entry name" value="Cell growth inhibitor/plasmid maintenance toxic component"/>
    <property type="match status" value="1"/>
</dbReference>
<organism evidence="1">
    <name type="scientific">mine drainage metagenome</name>
    <dbReference type="NCBI Taxonomy" id="410659"/>
    <lineage>
        <taxon>unclassified sequences</taxon>
        <taxon>metagenomes</taxon>
        <taxon>ecological metagenomes</taxon>
    </lineage>
</organism>
<protein>
    <recommendedName>
        <fullName evidence="2">PemK-like protein</fullName>
    </recommendedName>
</protein>
<dbReference type="EMBL" id="CABL01000020">
    <property type="protein sequence ID" value="CBH76552.1"/>
    <property type="molecule type" value="Genomic_DNA"/>
</dbReference>
<accession>E6PJB0</accession>
<name>E6PJB0_9ZZZZ</name>
<evidence type="ECO:0008006" key="2">
    <source>
        <dbReference type="Google" id="ProtNLM"/>
    </source>
</evidence>
<proteinExistence type="predicted"/>
<sequence>MVSPVVIPVAAGDGNLNFDSLILCHQIRTLDRRRVMKILGSLSPVTLRKAMLGVMLAIGYELSDAEVKEILDALNP</sequence>
<reference evidence="1" key="1">
    <citation type="submission" date="2009-10" db="EMBL/GenBank/DDBJ databases">
        <title>Diversity of trophic interactions inside an arsenic-rich microbial ecosystem.</title>
        <authorList>
            <person name="Bertin P.N."/>
            <person name="Heinrich-Salmeron A."/>
            <person name="Pelletier E."/>
            <person name="Goulhen-Chollet F."/>
            <person name="Arsene-Ploetze F."/>
            <person name="Gallien S."/>
            <person name="Calteau A."/>
            <person name="Vallenet D."/>
            <person name="Casiot C."/>
            <person name="Chane-Woon-Ming B."/>
            <person name="Giloteaux L."/>
            <person name="Barakat M."/>
            <person name="Bonnefoy V."/>
            <person name="Bruneel O."/>
            <person name="Chandler M."/>
            <person name="Cleiss J."/>
            <person name="Duran R."/>
            <person name="Elbaz-Poulichet F."/>
            <person name="Fonknechten N."/>
            <person name="Lauga B."/>
            <person name="Mornico D."/>
            <person name="Ortet P."/>
            <person name="Schaeffer C."/>
            <person name="Siguier P."/>
            <person name="Alexander Thil Smith A."/>
            <person name="Van Dorsselaer A."/>
            <person name="Weissenbach J."/>
            <person name="Medigue C."/>
            <person name="Le Paslier D."/>
        </authorList>
    </citation>
    <scope>NUCLEOTIDE SEQUENCE</scope>
</reference>
<comment type="caution">
    <text evidence="1">The sequence shown here is derived from an EMBL/GenBank/DDBJ whole genome shotgun (WGS) entry which is preliminary data.</text>
</comment>
<dbReference type="Gene3D" id="2.30.30.110">
    <property type="match status" value="1"/>
</dbReference>
<dbReference type="InterPro" id="IPR011067">
    <property type="entry name" value="Plasmid_toxin/cell-grow_inhib"/>
</dbReference>
<gene>
    <name evidence="1" type="ORF">CARN1_2417</name>
</gene>
<dbReference type="Pfam" id="PF02452">
    <property type="entry name" value="PemK_toxin"/>
    <property type="match status" value="1"/>
</dbReference>
<dbReference type="GO" id="GO:0003677">
    <property type="term" value="F:DNA binding"/>
    <property type="evidence" value="ECO:0007669"/>
    <property type="project" value="InterPro"/>
</dbReference>
<dbReference type="AlphaFoldDB" id="E6PJB0"/>
<evidence type="ECO:0000313" key="1">
    <source>
        <dbReference type="EMBL" id="CBH76552.1"/>
    </source>
</evidence>